<evidence type="ECO:0000313" key="2">
    <source>
        <dbReference type="EMBL" id="CAI8055206.1"/>
    </source>
</evidence>
<gene>
    <name evidence="2" type="ORF">GBAR_LOCUS30143</name>
</gene>
<sequence length="166" mass="17627">DGGGVRTPDSPDHSQQYNYIQSDLYHYPRTDNLITTITSNTTNRDGHIETRVNVSYMAGTNPHPTLPPTPSSTSTTSLATSLLPSANPPYQKPVAKPRKNSGAGVATTTGNTTSSGDASSLDYSRGVRMTRNVSYGVPCNTTAGRNTTIHNCSSSISEHTADNHST</sequence>
<feature type="region of interest" description="Disordered" evidence="1">
    <location>
        <begin position="58"/>
        <end position="122"/>
    </location>
</feature>
<keyword evidence="3" id="KW-1185">Reference proteome</keyword>
<feature type="compositionally biased region" description="Low complexity" evidence="1">
    <location>
        <begin position="71"/>
        <end position="85"/>
    </location>
</feature>
<protein>
    <submittedName>
        <fullName evidence="2">Uncharacterized protein</fullName>
    </submittedName>
</protein>
<reference evidence="2" key="1">
    <citation type="submission" date="2023-03" db="EMBL/GenBank/DDBJ databases">
        <authorList>
            <person name="Steffen K."/>
            <person name="Cardenas P."/>
        </authorList>
    </citation>
    <scope>NUCLEOTIDE SEQUENCE</scope>
</reference>
<comment type="caution">
    <text evidence="2">The sequence shown here is derived from an EMBL/GenBank/DDBJ whole genome shotgun (WGS) entry which is preliminary data.</text>
</comment>
<dbReference type="EMBL" id="CASHTH010004260">
    <property type="protein sequence ID" value="CAI8055206.1"/>
    <property type="molecule type" value="Genomic_DNA"/>
</dbReference>
<name>A0AA35TY71_GEOBA</name>
<evidence type="ECO:0000313" key="3">
    <source>
        <dbReference type="Proteomes" id="UP001174909"/>
    </source>
</evidence>
<dbReference type="AlphaFoldDB" id="A0AA35TY71"/>
<feature type="compositionally biased region" description="Low complexity" evidence="1">
    <location>
        <begin position="101"/>
        <end position="120"/>
    </location>
</feature>
<organism evidence="2 3">
    <name type="scientific">Geodia barretti</name>
    <name type="common">Barrett's horny sponge</name>
    <dbReference type="NCBI Taxonomy" id="519541"/>
    <lineage>
        <taxon>Eukaryota</taxon>
        <taxon>Metazoa</taxon>
        <taxon>Porifera</taxon>
        <taxon>Demospongiae</taxon>
        <taxon>Heteroscleromorpha</taxon>
        <taxon>Tetractinellida</taxon>
        <taxon>Astrophorina</taxon>
        <taxon>Geodiidae</taxon>
        <taxon>Geodia</taxon>
    </lineage>
</organism>
<evidence type="ECO:0000256" key="1">
    <source>
        <dbReference type="SAM" id="MobiDB-lite"/>
    </source>
</evidence>
<proteinExistence type="predicted"/>
<dbReference type="Proteomes" id="UP001174909">
    <property type="component" value="Unassembled WGS sequence"/>
</dbReference>
<accession>A0AA35TY71</accession>
<feature type="non-terminal residue" evidence="2">
    <location>
        <position position="166"/>
    </location>
</feature>